<sequence>MHPACVSEYSLGLDLELNLDNLRLYMLFERSQGKIHLGGSRVQVSYALSTSYVDYNWPTPNPSQFPIQAT</sequence>
<evidence type="ECO:0000313" key="2">
    <source>
        <dbReference type="Proteomes" id="UP000297595"/>
    </source>
</evidence>
<dbReference type="Proteomes" id="UP000297595">
    <property type="component" value="Unassembled WGS sequence"/>
</dbReference>
<proteinExistence type="predicted"/>
<accession>A0A7C8K0T6</accession>
<dbReference type="AlphaFoldDB" id="A0A7C8K0T6"/>
<reference evidence="1 2" key="1">
    <citation type="submission" date="2019-03" db="EMBL/GenBank/DDBJ databases">
        <title>Nematode-trapping fungi genome.</title>
        <authorList>
            <person name="Vidal-Diez De Ulzurrun G."/>
        </authorList>
    </citation>
    <scope>NUCLEOTIDE SEQUENCE [LARGE SCALE GENOMIC DNA]</scope>
    <source>
        <strain evidence="1 2">TWF154</strain>
    </source>
</reference>
<dbReference type="EMBL" id="SOZJ01000006">
    <property type="protein sequence ID" value="TGJ65215.1"/>
    <property type="molecule type" value="Genomic_DNA"/>
</dbReference>
<gene>
    <name evidence="1" type="ORF">EYR41_009205</name>
</gene>
<name>A0A7C8K0T6_ORBOL</name>
<comment type="caution">
    <text evidence="1">The sequence shown here is derived from an EMBL/GenBank/DDBJ whole genome shotgun (WGS) entry which is preliminary data.</text>
</comment>
<organism evidence="1 2">
    <name type="scientific">Orbilia oligospora</name>
    <name type="common">Nematode-trapping fungus</name>
    <name type="synonym">Arthrobotrys oligospora</name>
    <dbReference type="NCBI Taxonomy" id="2813651"/>
    <lineage>
        <taxon>Eukaryota</taxon>
        <taxon>Fungi</taxon>
        <taxon>Dikarya</taxon>
        <taxon>Ascomycota</taxon>
        <taxon>Pezizomycotina</taxon>
        <taxon>Orbiliomycetes</taxon>
        <taxon>Orbiliales</taxon>
        <taxon>Orbiliaceae</taxon>
        <taxon>Orbilia</taxon>
    </lineage>
</organism>
<evidence type="ECO:0000313" key="1">
    <source>
        <dbReference type="EMBL" id="TGJ65215.1"/>
    </source>
</evidence>
<protein>
    <submittedName>
        <fullName evidence="1">Uncharacterized protein</fullName>
    </submittedName>
</protein>